<dbReference type="EMBL" id="VSSQ01035284">
    <property type="protein sequence ID" value="MPM87479.1"/>
    <property type="molecule type" value="Genomic_DNA"/>
</dbReference>
<gene>
    <name evidence="1" type="ORF">SDC9_134575</name>
</gene>
<comment type="caution">
    <text evidence="1">The sequence shown here is derived from an EMBL/GenBank/DDBJ whole genome shotgun (WGS) entry which is preliminary data.</text>
</comment>
<accession>A0A645DDZ9</accession>
<proteinExistence type="predicted"/>
<reference evidence="1" key="1">
    <citation type="submission" date="2019-08" db="EMBL/GenBank/DDBJ databases">
        <authorList>
            <person name="Kucharzyk K."/>
            <person name="Murdoch R.W."/>
            <person name="Higgins S."/>
            <person name="Loffler F."/>
        </authorList>
    </citation>
    <scope>NUCLEOTIDE SEQUENCE</scope>
</reference>
<organism evidence="1">
    <name type="scientific">bioreactor metagenome</name>
    <dbReference type="NCBI Taxonomy" id="1076179"/>
    <lineage>
        <taxon>unclassified sequences</taxon>
        <taxon>metagenomes</taxon>
        <taxon>ecological metagenomes</taxon>
    </lineage>
</organism>
<dbReference type="AlphaFoldDB" id="A0A645DDZ9"/>
<sequence length="86" mass="9575">MLNPIRNQDILQGGKFRQEIMKLKNKTNRGITVISQLVRFKPADIFSIDQHLTGSCLIQCPDNIQQSTLAAAGLTDYGIETPGIYL</sequence>
<name>A0A645DDZ9_9ZZZZ</name>
<evidence type="ECO:0000313" key="1">
    <source>
        <dbReference type="EMBL" id="MPM87479.1"/>
    </source>
</evidence>
<protein>
    <submittedName>
        <fullName evidence="1">Uncharacterized protein</fullName>
    </submittedName>
</protein>